<dbReference type="SUPFAM" id="SSF103088">
    <property type="entry name" value="OmpA-like"/>
    <property type="match status" value="1"/>
</dbReference>
<sequence length="376" mass="39681">MKLRSVMLAATMLALPVTAWTAEPITGLYIGGGIGFDYLNSVNAKSVSFATPVFGVTRSVSSNGSLSSSGGFVGLASVGYGLGNGLRFELEGNYRSNHTRTTGTSGIAGGGNILQYGVFVNGLYDFTEVASWVQPYAGIGFGYIWNEFQSGRLYTTNLNPQSQINFSNSSSGEAAGQVILGAAFPLGVPGLALTTEFRFVGQFGEPSFNGSTAIRRGSAVGPASGTSIKIGNPTNESVLVGLRYAFNAAPPPPPPAPAPVAAPAPAPSRTYLVFFDWDRADLTARARQIIAEAAQNSSRVQYTRIEVAGHADRTGTANYNIALSRRRAENVAAELVRNGVPREAISIEAFGYSRPLVPTAPGVREPQNRRVEIVFK</sequence>
<dbReference type="InterPro" id="IPR006665">
    <property type="entry name" value="OmpA-like"/>
</dbReference>
<dbReference type="Proteomes" id="UP000325255">
    <property type="component" value="Unassembled WGS sequence"/>
</dbReference>
<evidence type="ECO:0000313" key="14">
    <source>
        <dbReference type="Proteomes" id="UP000325255"/>
    </source>
</evidence>
<comment type="caution">
    <text evidence="13">The sequence shown here is derived from an EMBL/GenBank/DDBJ whole genome shotgun (WGS) entry which is preliminary data.</text>
</comment>
<accession>A0A5M6IUI6</accession>
<dbReference type="PANTHER" id="PTHR30329:SF21">
    <property type="entry name" value="LIPOPROTEIN YIAD-RELATED"/>
    <property type="match status" value="1"/>
</dbReference>
<dbReference type="GO" id="GO:0046930">
    <property type="term" value="C:pore complex"/>
    <property type="evidence" value="ECO:0007669"/>
    <property type="project" value="UniProtKB-KW"/>
</dbReference>
<dbReference type="RefSeq" id="WP_150041804.1">
    <property type="nucleotide sequence ID" value="NZ_OW485601.1"/>
</dbReference>
<reference evidence="13 14" key="1">
    <citation type="submission" date="2019-09" db="EMBL/GenBank/DDBJ databases">
        <title>Genome sequence of Rhodovastum atsumiense, a diverse member of the Acetobacteraceae family of non-sulfur purple photosynthetic bacteria.</title>
        <authorList>
            <person name="Meyer T."/>
            <person name="Kyndt J."/>
        </authorList>
    </citation>
    <scope>NUCLEOTIDE SEQUENCE [LARGE SCALE GENOMIC DNA]</scope>
    <source>
        <strain evidence="13 14">DSM 21279</strain>
    </source>
</reference>
<dbReference type="InterPro" id="IPR036737">
    <property type="entry name" value="OmpA-like_sf"/>
</dbReference>
<proteinExistence type="predicted"/>
<evidence type="ECO:0000256" key="9">
    <source>
        <dbReference type="ARBA" id="ARBA00023237"/>
    </source>
</evidence>
<keyword evidence="6" id="KW-0406">Ion transport</keyword>
<evidence type="ECO:0000256" key="3">
    <source>
        <dbReference type="ARBA" id="ARBA00022452"/>
    </source>
</evidence>
<dbReference type="OrthoDB" id="189250at2"/>
<evidence type="ECO:0000256" key="5">
    <source>
        <dbReference type="ARBA" id="ARBA00022729"/>
    </source>
</evidence>
<dbReference type="Pfam" id="PF13505">
    <property type="entry name" value="OMP_b-brl"/>
    <property type="match status" value="1"/>
</dbReference>
<dbReference type="Gene3D" id="3.30.1330.60">
    <property type="entry name" value="OmpA-like domain"/>
    <property type="match status" value="1"/>
</dbReference>
<organism evidence="13 14">
    <name type="scientific">Rhodovastum atsumiense</name>
    <dbReference type="NCBI Taxonomy" id="504468"/>
    <lineage>
        <taxon>Bacteria</taxon>
        <taxon>Pseudomonadati</taxon>
        <taxon>Pseudomonadota</taxon>
        <taxon>Alphaproteobacteria</taxon>
        <taxon>Acetobacterales</taxon>
        <taxon>Acetobacteraceae</taxon>
        <taxon>Rhodovastum</taxon>
    </lineage>
</organism>
<gene>
    <name evidence="13" type="ORF">F1189_15825</name>
</gene>
<dbReference type="PRINTS" id="PR01021">
    <property type="entry name" value="OMPADOMAIN"/>
</dbReference>
<dbReference type="PANTHER" id="PTHR30329">
    <property type="entry name" value="STATOR ELEMENT OF FLAGELLAR MOTOR COMPLEX"/>
    <property type="match status" value="1"/>
</dbReference>
<dbReference type="Pfam" id="PF00691">
    <property type="entry name" value="OmpA"/>
    <property type="match status" value="1"/>
</dbReference>
<dbReference type="EMBL" id="VWPK01000024">
    <property type="protein sequence ID" value="KAA5611065.1"/>
    <property type="molecule type" value="Genomic_DNA"/>
</dbReference>
<evidence type="ECO:0000256" key="4">
    <source>
        <dbReference type="ARBA" id="ARBA00022692"/>
    </source>
</evidence>
<dbReference type="InterPro" id="IPR011250">
    <property type="entry name" value="OMP/PagP_B-barrel"/>
</dbReference>
<keyword evidence="8 10" id="KW-0472">Membrane</keyword>
<evidence type="ECO:0000313" key="13">
    <source>
        <dbReference type="EMBL" id="KAA5611065.1"/>
    </source>
</evidence>
<protein>
    <submittedName>
        <fullName evidence="13">OmpA family protein</fullName>
    </submittedName>
</protein>
<evidence type="ECO:0000256" key="7">
    <source>
        <dbReference type="ARBA" id="ARBA00023114"/>
    </source>
</evidence>
<dbReference type="GO" id="GO:0015288">
    <property type="term" value="F:porin activity"/>
    <property type="evidence" value="ECO:0007669"/>
    <property type="project" value="UniProtKB-KW"/>
</dbReference>
<dbReference type="PROSITE" id="PS51123">
    <property type="entry name" value="OMPA_2"/>
    <property type="match status" value="1"/>
</dbReference>
<evidence type="ECO:0000256" key="1">
    <source>
        <dbReference type="ARBA" id="ARBA00004571"/>
    </source>
</evidence>
<comment type="subcellular location">
    <subcellularLocation>
        <location evidence="1">Cell outer membrane</location>
        <topology evidence="1">Multi-pass membrane protein</topology>
    </subcellularLocation>
</comment>
<keyword evidence="3" id="KW-1134">Transmembrane beta strand</keyword>
<keyword evidence="5 11" id="KW-0732">Signal</keyword>
<evidence type="ECO:0000256" key="6">
    <source>
        <dbReference type="ARBA" id="ARBA00023065"/>
    </source>
</evidence>
<dbReference type="Gene3D" id="2.40.160.20">
    <property type="match status" value="1"/>
</dbReference>
<dbReference type="GO" id="GO:0009279">
    <property type="term" value="C:cell outer membrane"/>
    <property type="evidence" value="ECO:0007669"/>
    <property type="project" value="UniProtKB-SubCell"/>
</dbReference>
<evidence type="ECO:0000256" key="2">
    <source>
        <dbReference type="ARBA" id="ARBA00022448"/>
    </source>
</evidence>
<dbReference type="InterPro" id="IPR050330">
    <property type="entry name" value="Bact_OuterMem_StrucFunc"/>
</dbReference>
<dbReference type="AlphaFoldDB" id="A0A5M6IUI6"/>
<keyword evidence="2" id="KW-0813">Transport</keyword>
<dbReference type="InterPro" id="IPR006664">
    <property type="entry name" value="OMP_bac"/>
</dbReference>
<feature type="signal peptide" evidence="11">
    <location>
        <begin position="1"/>
        <end position="21"/>
    </location>
</feature>
<dbReference type="CDD" id="cd07185">
    <property type="entry name" value="OmpA_C-like"/>
    <property type="match status" value="1"/>
</dbReference>
<dbReference type="InterPro" id="IPR027385">
    <property type="entry name" value="Beta-barrel_OMP"/>
</dbReference>
<feature type="domain" description="OmpA-like" evidence="12">
    <location>
        <begin position="262"/>
        <end position="376"/>
    </location>
</feature>
<dbReference type="GO" id="GO:0006811">
    <property type="term" value="P:monoatomic ion transport"/>
    <property type="evidence" value="ECO:0007669"/>
    <property type="project" value="UniProtKB-KW"/>
</dbReference>
<evidence type="ECO:0000256" key="10">
    <source>
        <dbReference type="PROSITE-ProRule" id="PRU00473"/>
    </source>
</evidence>
<keyword evidence="4" id="KW-0812">Transmembrane</keyword>
<evidence type="ECO:0000256" key="11">
    <source>
        <dbReference type="SAM" id="SignalP"/>
    </source>
</evidence>
<keyword evidence="14" id="KW-1185">Reference proteome</keyword>
<evidence type="ECO:0000259" key="12">
    <source>
        <dbReference type="PROSITE" id="PS51123"/>
    </source>
</evidence>
<feature type="chain" id="PRO_5024283328" evidence="11">
    <location>
        <begin position="22"/>
        <end position="376"/>
    </location>
</feature>
<evidence type="ECO:0000256" key="8">
    <source>
        <dbReference type="ARBA" id="ARBA00023136"/>
    </source>
</evidence>
<dbReference type="SUPFAM" id="SSF56925">
    <property type="entry name" value="OMPA-like"/>
    <property type="match status" value="1"/>
</dbReference>
<name>A0A5M6IUI6_9PROT</name>
<keyword evidence="9" id="KW-0998">Cell outer membrane</keyword>
<keyword evidence="7" id="KW-0626">Porin</keyword>